<reference evidence="2" key="1">
    <citation type="journal article" date="2022" name="Mol. Ecol. Resour.">
        <title>The genomes of chicory, endive, great burdock and yacon provide insights into Asteraceae palaeo-polyploidization history and plant inulin production.</title>
        <authorList>
            <person name="Fan W."/>
            <person name="Wang S."/>
            <person name="Wang H."/>
            <person name="Wang A."/>
            <person name="Jiang F."/>
            <person name="Liu H."/>
            <person name="Zhao H."/>
            <person name="Xu D."/>
            <person name="Zhang Y."/>
        </authorList>
    </citation>
    <scope>NUCLEOTIDE SEQUENCE [LARGE SCALE GENOMIC DNA]</scope>
    <source>
        <strain evidence="2">cv. Punajuju</strain>
    </source>
</reference>
<dbReference type="Proteomes" id="UP001055811">
    <property type="component" value="Linkage Group LG05"/>
</dbReference>
<gene>
    <name evidence="1" type="ORF">L2E82_28195</name>
</gene>
<proteinExistence type="predicted"/>
<evidence type="ECO:0000313" key="1">
    <source>
        <dbReference type="EMBL" id="KAI3738175.1"/>
    </source>
</evidence>
<reference evidence="1 2" key="2">
    <citation type="journal article" date="2022" name="Mol. Ecol. Resour.">
        <title>The genomes of chicory, endive, great burdock and yacon provide insights into Asteraceae paleo-polyploidization history and plant inulin production.</title>
        <authorList>
            <person name="Fan W."/>
            <person name="Wang S."/>
            <person name="Wang H."/>
            <person name="Wang A."/>
            <person name="Jiang F."/>
            <person name="Liu H."/>
            <person name="Zhao H."/>
            <person name="Xu D."/>
            <person name="Zhang Y."/>
        </authorList>
    </citation>
    <scope>NUCLEOTIDE SEQUENCE [LARGE SCALE GENOMIC DNA]</scope>
    <source>
        <strain evidence="2">cv. Punajuju</strain>
        <tissue evidence="1">Leaves</tissue>
    </source>
</reference>
<sequence length="325" mass="37025">MRLKSTASYNKADRFLNQDNLYVSIFMVETMAVASDHAETTKICNHCMDCILTIMELLEWTDIVKTATFKELAPYDPDWYYIRAGGLLQPYSPTGNGRSYKIQSKHVKVGIKGNPPYMNACRIGETWTFHCDHGSSQSTVSAPSATVDEWPPNFQPPSIATVTEFKDFSNRISVVEVTRCIRTLQNHQSRHRTDYRSSQKTYSIALPPRYHLPTWAESLADWHQLWPLPPASLPTMMSNYPRFAIYQILALLLECETFNPFIVELSLGPDGVYDVSKATTKHADESMFLTMILLTTFVCVTQTARRHGPSQSVCFFEDCRPKKIL</sequence>
<evidence type="ECO:0000313" key="2">
    <source>
        <dbReference type="Proteomes" id="UP001055811"/>
    </source>
</evidence>
<accession>A0ACB9CV89</accession>
<name>A0ACB9CV89_CICIN</name>
<comment type="caution">
    <text evidence="1">The sequence shown here is derived from an EMBL/GenBank/DDBJ whole genome shotgun (WGS) entry which is preliminary data.</text>
</comment>
<dbReference type="EMBL" id="CM042013">
    <property type="protein sequence ID" value="KAI3738175.1"/>
    <property type="molecule type" value="Genomic_DNA"/>
</dbReference>
<organism evidence="1 2">
    <name type="scientific">Cichorium intybus</name>
    <name type="common">Chicory</name>
    <dbReference type="NCBI Taxonomy" id="13427"/>
    <lineage>
        <taxon>Eukaryota</taxon>
        <taxon>Viridiplantae</taxon>
        <taxon>Streptophyta</taxon>
        <taxon>Embryophyta</taxon>
        <taxon>Tracheophyta</taxon>
        <taxon>Spermatophyta</taxon>
        <taxon>Magnoliopsida</taxon>
        <taxon>eudicotyledons</taxon>
        <taxon>Gunneridae</taxon>
        <taxon>Pentapetalae</taxon>
        <taxon>asterids</taxon>
        <taxon>campanulids</taxon>
        <taxon>Asterales</taxon>
        <taxon>Asteraceae</taxon>
        <taxon>Cichorioideae</taxon>
        <taxon>Cichorieae</taxon>
        <taxon>Cichoriinae</taxon>
        <taxon>Cichorium</taxon>
    </lineage>
</organism>
<keyword evidence="2" id="KW-1185">Reference proteome</keyword>
<protein>
    <submittedName>
        <fullName evidence="1">Uncharacterized protein</fullName>
    </submittedName>
</protein>